<evidence type="ECO:0000256" key="9">
    <source>
        <dbReference type="ARBA" id="ARBA00022793"/>
    </source>
</evidence>
<evidence type="ECO:0000259" key="20">
    <source>
        <dbReference type="Pfam" id="PF16363"/>
    </source>
</evidence>
<evidence type="ECO:0000313" key="21">
    <source>
        <dbReference type="EMBL" id="CAJ0565347.1"/>
    </source>
</evidence>
<organism evidence="21 22">
    <name type="scientific">Mesorhabditis spiculigera</name>
    <dbReference type="NCBI Taxonomy" id="96644"/>
    <lineage>
        <taxon>Eukaryota</taxon>
        <taxon>Metazoa</taxon>
        <taxon>Ecdysozoa</taxon>
        <taxon>Nematoda</taxon>
        <taxon>Chromadorea</taxon>
        <taxon>Rhabditida</taxon>
        <taxon>Rhabditina</taxon>
        <taxon>Rhabditomorpha</taxon>
        <taxon>Rhabditoidea</taxon>
        <taxon>Rhabditidae</taxon>
        <taxon>Mesorhabditinae</taxon>
        <taxon>Mesorhabditis</taxon>
    </lineage>
</organism>
<keyword evidence="9" id="KW-0210">Decarboxylase</keyword>
<dbReference type="AlphaFoldDB" id="A0AA36CAC3"/>
<feature type="coiled-coil region" evidence="17">
    <location>
        <begin position="100"/>
        <end position="134"/>
    </location>
</feature>
<evidence type="ECO:0000256" key="11">
    <source>
        <dbReference type="ARBA" id="ARBA00022989"/>
    </source>
</evidence>
<keyword evidence="13" id="KW-0333">Golgi apparatus</keyword>
<keyword evidence="12" id="KW-0520">NAD</keyword>
<keyword evidence="14 19" id="KW-0472">Membrane</keyword>
<dbReference type="InterPro" id="IPR044516">
    <property type="entry name" value="UXS-like"/>
</dbReference>
<evidence type="ECO:0000256" key="6">
    <source>
        <dbReference type="ARBA" id="ARBA00012290"/>
    </source>
</evidence>
<sequence>MPDLPRCLLNLRRRMLARQRTFFFVVMLVASLVILSLTLQVADSGSAKRQALGHAGDNQPLEDIENNYPDDRDNQNAPVLDDSPPDERGQKRVEKLDPRLQELQDQNEGIPARIEALEAQLAQLNALLIAQRASGNASKTFPPVRFRDERSRRRILITGGCGFVGSHLVDKLMADGHEVIALDNYFTGRKRNIEHWIGHPNFELVHHDVVNPYFVEVDQIYHLASPASPPHYMYNPVKTIKTNTIGTINMLGLAKRVKARMLLASTSEVYGDPEVHPQPEEYWGHVNTIGPRSCYDEGKRVAESLMVAYNKQENVSIRIARIFNTFGPRMHMDDGRVVSNFIIQSLQKQPITIYGDGSQTRSFQYVSDLVEGLIALMNSNTAIPVNIGNPEEHSIQRFAEIIRDLVASDSMIVNMPAQPDDPHQRRPDIDRALKLLGWKPKVSMHDGLKKTIDYFRNELSNEGRLERIAQADQPPPGAA</sequence>
<feature type="domain" description="NAD(P)-binding" evidence="20">
    <location>
        <begin position="156"/>
        <end position="451"/>
    </location>
</feature>
<comment type="cofactor">
    <cofactor evidence="1">
        <name>NAD(+)</name>
        <dbReference type="ChEBI" id="CHEBI:57540"/>
    </cofactor>
</comment>
<dbReference type="GO" id="GO:0070403">
    <property type="term" value="F:NAD+ binding"/>
    <property type="evidence" value="ECO:0007669"/>
    <property type="project" value="InterPro"/>
</dbReference>
<evidence type="ECO:0000256" key="4">
    <source>
        <dbReference type="ARBA" id="ARBA00005100"/>
    </source>
</evidence>
<dbReference type="GO" id="GO:0032580">
    <property type="term" value="C:Golgi cisterna membrane"/>
    <property type="evidence" value="ECO:0007669"/>
    <property type="project" value="UniProtKB-SubCell"/>
</dbReference>
<keyword evidence="15" id="KW-0456">Lyase</keyword>
<keyword evidence="8 19" id="KW-0812">Transmembrane</keyword>
<gene>
    <name evidence="21" type="ORF">MSPICULIGERA_LOCUS3989</name>
</gene>
<evidence type="ECO:0000256" key="14">
    <source>
        <dbReference type="ARBA" id="ARBA00023136"/>
    </source>
</evidence>
<dbReference type="CDD" id="cd05230">
    <property type="entry name" value="UGD_SDR_e"/>
    <property type="match status" value="1"/>
</dbReference>
<comment type="similarity">
    <text evidence="5">Belongs to the NAD(P)-dependent epimerase/dehydratase family. UDP-glucuronic acid decarboxylase subfamily.</text>
</comment>
<dbReference type="SUPFAM" id="SSF51735">
    <property type="entry name" value="NAD(P)-binding Rossmann-fold domains"/>
    <property type="match status" value="1"/>
</dbReference>
<dbReference type="InterPro" id="IPR036291">
    <property type="entry name" value="NAD(P)-bd_dom_sf"/>
</dbReference>
<dbReference type="Pfam" id="PF16363">
    <property type="entry name" value="GDP_Man_Dehyd"/>
    <property type="match status" value="1"/>
</dbReference>
<dbReference type="Proteomes" id="UP001177023">
    <property type="component" value="Unassembled WGS sequence"/>
</dbReference>
<reference evidence="21" key="1">
    <citation type="submission" date="2023-06" db="EMBL/GenBank/DDBJ databases">
        <authorList>
            <person name="Delattre M."/>
        </authorList>
    </citation>
    <scope>NUCLEOTIDE SEQUENCE</scope>
    <source>
        <strain evidence="21">AF72</strain>
    </source>
</reference>
<dbReference type="Gene3D" id="3.40.50.720">
    <property type="entry name" value="NAD(P)-binding Rossmann-like Domain"/>
    <property type="match status" value="1"/>
</dbReference>
<evidence type="ECO:0000256" key="17">
    <source>
        <dbReference type="SAM" id="Coils"/>
    </source>
</evidence>
<evidence type="ECO:0000256" key="8">
    <source>
        <dbReference type="ARBA" id="ARBA00022692"/>
    </source>
</evidence>
<dbReference type="FunFam" id="3.40.50.720:FF:000150">
    <property type="entry name" value="UDP-glucuronic acid decarboxylase 6"/>
    <property type="match status" value="1"/>
</dbReference>
<comment type="subcellular location">
    <subcellularLocation>
        <location evidence="3">Cytoplasm</location>
    </subcellularLocation>
    <subcellularLocation>
        <location evidence="2">Golgi apparatus</location>
        <location evidence="2">Golgi stack membrane</location>
        <topology evidence="2">Single-pass type II membrane protein</topology>
    </subcellularLocation>
</comment>
<evidence type="ECO:0000256" key="13">
    <source>
        <dbReference type="ARBA" id="ARBA00023034"/>
    </source>
</evidence>
<evidence type="ECO:0000256" key="5">
    <source>
        <dbReference type="ARBA" id="ARBA00007505"/>
    </source>
</evidence>
<name>A0AA36CAC3_9BILA</name>
<dbReference type="GO" id="GO:0048040">
    <property type="term" value="F:UDP-glucuronate decarboxylase activity"/>
    <property type="evidence" value="ECO:0007669"/>
    <property type="project" value="UniProtKB-EC"/>
</dbReference>
<feature type="non-terminal residue" evidence="21">
    <location>
        <position position="1"/>
    </location>
</feature>
<keyword evidence="17" id="KW-0175">Coiled coil</keyword>
<feature type="region of interest" description="Disordered" evidence="18">
    <location>
        <begin position="51"/>
        <end position="91"/>
    </location>
</feature>
<dbReference type="EMBL" id="CATQJA010001023">
    <property type="protein sequence ID" value="CAJ0565347.1"/>
    <property type="molecule type" value="Genomic_DNA"/>
</dbReference>
<evidence type="ECO:0000256" key="2">
    <source>
        <dbReference type="ARBA" id="ARBA00004447"/>
    </source>
</evidence>
<evidence type="ECO:0000256" key="10">
    <source>
        <dbReference type="ARBA" id="ARBA00022968"/>
    </source>
</evidence>
<evidence type="ECO:0000256" key="19">
    <source>
        <dbReference type="SAM" id="Phobius"/>
    </source>
</evidence>
<comment type="catalytic activity">
    <reaction evidence="16">
        <text>UDP-alpha-D-glucuronate + H(+) = UDP-alpha-D-xylose + CO2</text>
        <dbReference type="Rhea" id="RHEA:23916"/>
        <dbReference type="ChEBI" id="CHEBI:15378"/>
        <dbReference type="ChEBI" id="CHEBI:16526"/>
        <dbReference type="ChEBI" id="CHEBI:57632"/>
        <dbReference type="ChEBI" id="CHEBI:58052"/>
        <dbReference type="EC" id="4.1.1.35"/>
    </reaction>
</comment>
<dbReference type="InterPro" id="IPR016040">
    <property type="entry name" value="NAD(P)-bd_dom"/>
</dbReference>
<evidence type="ECO:0000256" key="16">
    <source>
        <dbReference type="ARBA" id="ARBA00051601"/>
    </source>
</evidence>
<evidence type="ECO:0000256" key="7">
    <source>
        <dbReference type="ARBA" id="ARBA00022490"/>
    </source>
</evidence>
<comment type="caution">
    <text evidence="21">The sequence shown here is derived from an EMBL/GenBank/DDBJ whole genome shotgun (WGS) entry which is preliminary data.</text>
</comment>
<dbReference type="PANTHER" id="PTHR43078">
    <property type="entry name" value="UDP-GLUCURONIC ACID DECARBOXYLASE-RELATED"/>
    <property type="match status" value="1"/>
</dbReference>
<dbReference type="EC" id="4.1.1.35" evidence="6"/>
<comment type="pathway">
    <text evidence="4">Nucleotide-sugar biosynthesis; UDP-alpha-D-xylose biosynthesis; UDP-alpha-D-xylose from UDP-alpha-D-glucuronate: step 1/1.</text>
</comment>
<dbReference type="Gene3D" id="3.90.25.10">
    <property type="entry name" value="UDP-galactose 4-epimerase, domain 1"/>
    <property type="match status" value="1"/>
</dbReference>
<evidence type="ECO:0000256" key="1">
    <source>
        <dbReference type="ARBA" id="ARBA00001911"/>
    </source>
</evidence>
<protein>
    <recommendedName>
        <fullName evidence="6">UDP-glucuronate decarboxylase</fullName>
        <ecNumber evidence="6">4.1.1.35</ecNumber>
    </recommendedName>
</protein>
<dbReference type="PANTHER" id="PTHR43078:SF6">
    <property type="entry name" value="UDP-GLUCURONIC ACID DECARBOXYLASE 1"/>
    <property type="match status" value="1"/>
</dbReference>
<keyword evidence="7" id="KW-0963">Cytoplasm</keyword>
<evidence type="ECO:0000313" key="22">
    <source>
        <dbReference type="Proteomes" id="UP001177023"/>
    </source>
</evidence>
<evidence type="ECO:0000256" key="12">
    <source>
        <dbReference type="ARBA" id="ARBA00023027"/>
    </source>
</evidence>
<evidence type="ECO:0000256" key="3">
    <source>
        <dbReference type="ARBA" id="ARBA00004496"/>
    </source>
</evidence>
<dbReference type="GO" id="GO:0042732">
    <property type="term" value="P:D-xylose metabolic process"/>
    <property type="evidence" value="ECO:0007669"/>
    <property type="project" value="InterPro"/>
</dbReference>
<evidence type="ECO:0000256" key="18">
    <source>
        <dbReference type="SAM" id="MobiDB-lite"/>
    </source>
</evidence>
<accession>A0AA36CAC3</accession>
<feature type="transmembrane region" description="Helical" evidence="19">
    <location>
        <begin position="21"/>
        <end position="42"/>
    </location>
</feature>
<evidence type="ECO:0000256" key="15">
    <source>
        <dbReference type="ARBA" id="ARBA00023239"/>
    </source>
</evidence>
<proteinExistence type="inferred from homology"/>
<keyword evidence="11 19" id="KW-1133">Transmembrane helix</keyword>
<keyword evidence="22" id="KW-1185">Reference proteome</keyword>
<keyword evidence="10" id="KW-0735">Signal-anchor</keyword>